<accession>A0ACA9MSD1</accession>
<proteinExistence type="predicted"/>
<evidence type="ECO:0000313" key="1">
    <source>
        <dbReference type="EMBL" id="CAG8606007.1"/>
    </source>
</evidence>
<organism evidence="1 2">
    <name type="scientific">Racocetra persica</name>
    <dbReference type="NCBI Taxonomy" id="160502"/>
    <lineage>
        <taxon>Eukaryota</taxon>
        <taxon>Fungi</taxon>
        <taxon>Fungi incertae sedis</taxon>
        <taxon>Mucoromycota</taxon>
        <taxon>Glomeromycotina</taxon>
        <taxon>Glomeromycetes</taxon>
        <taxon>Diversisporales</taxon>
        <taxon>Gigasporaceae</taxon>
        <taxon>Racocetra</taxon>
    </lineage>
</organism>
<feature type="non-terminal residue" evidence="1">
    <location>
        <position position="1"/>
    </location>
</feature>
<dbReference type="Proteomes" id="UP000789920">
    <property type="component" value="Unassembled WGS sequence"/>
</dbReference>
<name>A0ACA9MSD1_9GLOM</name>
<reference evidence="1" key="1">
    <citation type="submission" date="2021-06" db="EMBL/GenBank/DDBJ databases">
        <authorList>
            <person name="Kallberg Y."/>
            <person name="Tangrot J."/>
            <person name="Rosling A."/>
        </authorList>
    </citation>
    <scope>NUCLEOTIDE SEQUENCE</scope>
    <source>
        <strain evidence="1">MA461A</strain>
    </source>
</reference>
<dbReference type="EMBL" id="CAJVQC010009542">
    <property type="protein sequence ID" value="CAG8606007.1"/>
    <property type="molecule type" value="Genomic_DNA"/>
</dbReference>
<gene>
    <name evidence="1" type="ORF">RPERSI_LOCUS6108</name>
</gene>
<sequence>VIDQEKKYALEKHFQSIYEVEDGVVEEEPPFENPETNKLSEKCLQGALRVYFAYQDGHTEHLEQIF</sequence>
<protein>
    <submittedName>
        <fullName evidence="1">13309_t:CDS:1</fullName>
    </submittedName>
</protein>
<evidence type="ECO:0000313" key="2">
    <source>
        <dbReference type="Proteomes" id="UP000789920"/>
    </source>
</evidence>
<keyword evidence="2" id="KW-1185">Reference proteome</keyword>
<comment type="caution">
    <text evidence="1">The sequence shown here is derived from an EMBL/GenBank/DDBJ whole genome shotgun (WGS) entry which is preliminary data.</text>
</comment>